<keyword evidence="1" id="KW-0560">Oxidoreductase</keyword>
<dbReference type="GO" id="GO:0004601">
    <property type="term" value="F:peroxidase activity"/>
    <property type="evidence" value="ECO:0007669"/>
    <property type="project" value="UniProtKB-KW"/>
</dbReference>
<organism evidence="2 3">
    <name type="scientific">Leptidea sinapis</name>
    <dbReference type="NCBI Taxonomy" id="189913"/>
    <lineage>
        <taxon>Eukaryota</taxon>
        <taxon>Metazoa</taxon>
        <taxon>Ecdysozoa</taxon>
        <taxon>Arthropoda</taxon>
        <taxon>Hexapoda</taxon>
        <taxon>Insecta</taxon>
        <taxon>Pterygota</taxon>
        <taxon>Neoptera</taxon>
        <taxon>Endopterygota</taxon>
        <taxon>Lepidoptera</taxon>
        <taxon>Glossata</taxon>
        <taxon>Ditrysia</taxon>
        <taxon>Papilionoidea</taxon>
        <taxon>Pieridae</taxon>
        <taxon>Dismorphiinae</taxon>
        <taxon>Leptidea</taxon>
    </lineage>
</organism>
<dbReference type="Proteomes" id="UP000324832">
    <property type="component" value="Unassembled WGS sequence"/>
</dbReference>
<dbReference type="EMBL" id="FZQP02007078">
    <property type="protein sequence ID" value="VVD06105.1"/>
    <property type="molecule type" value="Genomic_DNA"/>
</dbReference>
<proteinExistence type="predicted"/>
<evidence type="ECO:0000313" key="3">
    <source>
        <dbReference type="Proteomes" id="UP000324832"/>
    </source>
</evidence>
<dbReference type="InterPro" id="IPR037120">
    <property type="entry name" value="Haem_peroxidase_sf_animal"/>
</dbReference>
<keyword evidence="3" id="KW-1185">Reference proteome</keyword>
<accession>A0A5E4RA58</accession>
<dbReference type="InterPro" id="IPR019791">
    <property type="entry name" value="Haem_peroxidase_animal"/>
</dbReference>
<dbReference type="SUPFAM" id="SSF48113">
    <property type="entry name" value="Heme-dependent peroxidases"/>
    <property type="match status" value="1"/>
</dbReference>
<gene>
    <name evidence="2" type="ORF">LSINAPIS_LOCUS15523</name>
</gene>
<sequence>MNGPIDFIYKRQHCCTSQSSQDTKCIPIEVPNPYLNGTNIRCLNFSRAETFQEISCTRDLMPEQINYQTPLLDLSVIYGAEEKSKDPVRSYKNGMLRLKLRDNRYVPISGNDCFRHDGDQNLCYKIGLPTIDIMDIRTTTLAIFFMREHNRLAKALHELNPCWKDDRLFKVARQINIATAANIFMYELLPNIMGYSNMMSYGLLSNNVDYVKQYDEESQPGVYAEFAIGLRFFRTFLSGYIKLYNEKYEEVGQIVLEESFNLQNLLETGKILDEINRGTFHQSAGKWMDRGTNQIEKNNTSKVKLQEVFDQISMDIQRGRDMGIRGYNDYRNLCGLRHAKSFSDLLDVIDREEHPRTMREHPRIRYISMARFKLQKEQTN</sequence>
<dbReference type="PROSITE" id="PS50292">
    <property type="entry name" value="PEROXIDASE_3"/>
    <property type="match status" value="1"/>
</dbReference>
<evidence type="ECO:0000256" key="1">
    <source>
        <dbReference type="ARBA" id="ARBA00022559"/>
    </source>
</evidence>
<name>A0A5E4RA58_9NEOP</name>
<dbReference type="PANTHER" id="PTHR11475:SF125">
    <property type="entry name" value="GH11385P"/>
    <property type="match status" value="1"/>
</dbReference>
<evidence type="ECO:0000313" key="2">
    <source>
        <dbReference type="EMBL" id="VVD06105.1"/>
    </source>
</evidence>
<dbReference type="Gene3D" id="1.10.640.10">
    <property type="entry name" value="Haem peroxidase domain superfamily, animal type"/>
    <property type="match status" value="1"/>
</dbReference>
<dbReference type="GO" id="GO:0020037">
    <property type="term" value="F:heme binding"/>
    <property type="evidence" value="ECO:0007669"/>
    <property type="project" value="InterPro"/>
</dbReference>
<dbReference type="InterPro" id="IPR010255">
    <property type="entry name" value="Haem_peroxidase_sf"/>
</dbReference>
<keyword evidence="1" id="KW-0575">Peroxidase</keyword>
<protein>
    <submittedName>
        <fullName evidence="2">Uncharacterized protein</fullName>
    </submittedName>
</protein>
<dbReference type="AlphaFoldDB" id="A0A5E4RA58"/>
<dbReference type="PANTHER" id="PTHR11475">
    <property type="entry name" value="OXIDASE/PEROXIDASE"/>
    <property type="match status" value="1"/>
</dbReference>
<dbReference type="Pfam" id="PF03098">
    <property type="entry name" value="An_peroxidase"/>
    <property type="match status" value="1"/>
</dbReference>
<dbReference type="GO" id="GO:0006979">
    <property type="term" value="P:response to oxidative stress"/>
    <property type="evidence" value="ECO:0007669"/>
    <property type="project" value="InterPro"/>
</dbReference>
<reference evidence="2 3" key="1">
    <citation type="submission" date="2017-07" db="EMBL/GenBank/DDBJ databases">
        <authorList>
            <person name="Talla V."/>
            <person name="Backstrom N."/>
        </authorList>
    </citation>
    <scope>NUCLEOTIDE SEQUENCE [LARGE SCALE GENOMIC DNA]</scope>
</reference>